<dbReference type="PROSITE" id="PS51154">
    <property type="entry name" value="MACRO"/>
    <property type="match status" value="1"/>
</dbReference>
<dbReference type="Proteomes" id="UP000061660">
    <property type="component" value="Chromosome"/>
</dbReference>
<keyword evidence="4" id="KW-1185">Reference proteome</keyword>
<dbReference type="SMART" id="SM00506">
    <property type="entry name" value="A1pp"/>
    <property type="match status" value="1"/>
</dbReference>
<name>A0A0U2KYU6_9BACL</name>
<dbReference type="KEGG" id="pnp:IJ22_17560"/>
<comment type="catalytic activity">
    <reaction evidence="1">
        <text>an N-(ADP-alpha-D-ribosyl)-thymidine in DNA + H2O = a thymidine in DNA + ADP-D-ribose</text>
        <dbReference type="Rhea" id="RHEA:71655"/>
        <dbReference type="Rhea" id="RHEA-COMP:13556"/>
        <dbReference type="Rhea" id="RHEA-COMP:18051"/>
        <dbReference type="ChEBI" id="CHEBI:15377"/>
        <dbReference type="ChEBI" id="CHEBI:57967"/>
        <dbReference type="ChEBI" id="CHEBI:137386"/>
        <dbReference type="ChEBI" id="CHEBI:191199"/>
    </reaction>
    <physiologicalReaction direction="left-to-right" evidence="1">
        <dbReference type="Rhea" id="RHEA:71656"/>
    </physiologicalReaction>
</comment>
<dbReference type="GO" id="GO:0140291">
    <property type="term" value="P:peptidyl-glutamate ADP-deribosylation"/>
    <property type="evidence" value="ECO:0007669"/>
    <property type="project" value="TreeGrafter"/>
</dbReference>
<reference evidence="3 4" key="2">
    <citation type="journal article" date="2016" name="Genome Announc.">
        <title>Complete Genome Sequences of Two Interactive Moderate Thermophiles, Paenibacillus napthalenovorans 32O-Y and Paenibacillus sp. 32O-W.</title>
        <authorList>
            <person name="Butler R.R.III."/>
            <person name="Wang J."/>
            <person name="Stark B.C."/>
            <person name="Pombert J.F."/>
        </authorList>
    </citation>
    <scope>NUCLEOTIDE SEQUENCE [LARGE SCALE GENOMIC DNA]</scope>
    <source>
        <strain evidence="3 4">32O-Y</strain>
    </source>
</reference>
<dbReference type="RefSeq" id="WP_145862513.1">
    <property type="nucleotide sequence ID" value="NZ_CP013652.1"/>
</dbReference>
<dbReference type="AlphaFoldDB" id="A0A0U2KYU6"/>
<proteinExistence type="predicted"/>
<dbReference type="PANTHER" id="PTHR12521">
    <property type="entry name" value="PROTEIN C6ORF130"/>
    <property type="match status" value="1"/>
</dbReference>
<dbReference type="InterPro" id="IPR050892">
    <property type="entry name" value="ADP-ribose_metab_enzymes"/>
</dbReference>
<dbReference type="InterPro" id="IPR002589">
    <property type="entry name" value="Macro_dom"/>
</dbReference>
<dbReference type="EMBL" id="CP013652">
    <property type="protein sequence ID" value="ALS22130.1"/>
    <property type="molecule type" value="Genomic_DNA"/>
</dbReference>
<organism evidence="3 4">
    <name type="scientific">Paenibacillus naphthalenovorans</name>
    <dbReference type="NCBI Taxonomy" id="162209"/>
    <lineage>
        <taxon>Bacteria</taxon>
        <taxon>Bacillati</taxon>
        <taxon>Bacillota</taxon>
        <taxon>Bacilli</taxon>
        <taxon>Bacillales</taxon>
        <taxon>Paenibacillaceae</taxon>
        <taxon>Paenibacillus</taxon>
    </lineage>
</organism>
<gene>
    <name evidence="3" type="ORF">IJ22_17560</name>
</gene>
<evidence type="ECO:0000313" key="3">
    <source>
        <dbReference type="EMBL" id="ALS22130.1"/>
    </source>
</evidence>
<dbReference type="SUPFAM" id="SSF52949">
    <property type="entry name" value="Macro domain-like"/>
    <property type="match status" value="1"/>
</dbReference>
<reference evidence="4" key="1">
    <citation type="submission" date="2015-12" db="EMBL/GenBank/DDBJ databases">
        <title>Complete genome sequences of two moderately thermophilic Paenibacillus species.</title>
        <authorList>
            <person name="Butler R.III."/>
            <person name="Wang J."/>
            <person name="Stark B.C."/>
            <person name="Pombert J.-F."/>
        </authorList>
    </citation>
    <scope>NUCLEOTIDE SEQUENCE [LARGE SCALE GENOMIC DNA]</scope>
    <source>
        <strain evidence="4">32O-Y</strain>
    </source>
</reference>
<dbReference type="InterPro" id="IPR043472">
    <property type="entry name" value="Macro_dom-like"/>
</dbReference>
<dbReference type="Gene3D" id="3.40.220.10">
    <property type="entry name" value="Leucine Aminopeptidase, subunit E, domain 1"/>
    <property type="match status" value="1"/>
</dbReference>
<evidence type="ECO:0000259" key="2">
    <source>
        <dbReference type="PROSITE" id="PS51154"/>
    </source>
</evidence>
<accession>A0A0U2KYU6</accession>
<evidence type="ECO:0000256" key="1">
    <source>
        <dbReference type="ARBA" id="ARBA00035885"/>
    </source>
</evidence>
<dbReference type="Pfam" id="PF01661">
    <property type="entry name" value="Macro"/>
    <property type="match status" value="1"/>
</dbReference>
<dbReference type="OrthoDB" id="9780211at2"/>
<dbReference type="PATRIC" id="fig|162209.4.peg.1860"/>
<dbReference type="STRING" id="162209.IJ22_17560"/>
<feature type="domain" description="Macro" evidence="2">
    <location>
        <begin position="1"/>
        <end position="151"/>
    </location>
</feature>
<sequence>MINLIKIVEGDLLKATEDIIGHQVNCRGVMGSGVAAQIKRRYPAAFYQYSAMCEFLGSTALGVCQVVEVSKVKYVANLFGQNEYGRGIQHTDYDALHLALESLYKRAKRDGLSVALPYKLGSDRGGGDWDVVYKIIDKVFKNYEVTLYKLG</sequence>
<protein>
    <submittedName>
        <fullName evidence="3">Appr-1-p processing protein</fullName>
    </submittedName>
</protein>
<evidence type="ECO:0000313" key="4">
    <source>
        <dbReference type="Proteomes" id="UP000061660"/>
    </source>
</evidence>
<dbReference type="PANTHER" id="PTHR12521:SF0">
    <property type="entry name" value="ADP-RIBOSE GLYCOHYDROLASE OARD1"/>
    <property type="match status" value="1"/>
</dbReference>